<gene>
    <name evidence="3" type="ORF">BCR39DRAFT_446188</name>
</gene>
<keyword evidence="2" id="KW-1133">Transmembrane helix</keyword>
<keyword evidence="4" id="KW-1185">Reference proteome</keyword>
<evidence type="ECO:0000256" key="1">
    <source>
        <dbReference type="SAM" id="MobiDB-lite"/>
    </source>
</evidence>
<keyword evidence="2" id="KW-0472">Membrane</keyword>
<dbReference type="OrthoDB" id="3358294at2759"/>
<feature type="transmembrane region" description="Helical" evidence="2">
    <location>
        <begin position="91"/>
        <end position="110"/>
    </location>
</feature>
<feature type="region of interest" description="Disordered" evidence="1">
    <location>
        <begin position="1"/>
        <end position="27"/>
    </location>
</feature>
<name>A0A1Y2AZN8_9TREE</name>
<evidence type="ECO:0000313" key="3">
    <source>
        <dbReference type="EMBL" id="ORY28033.1"/>
    </source>
</evidence>
<proteinExistence type="predicted"/>
<sequence length="111" mass="12845">PTFIPLTPSTSTSMTHEDLPRYTPDTQTEPKTLARGLWRWGWVCPLFWAVGMCILWIPLKPIEEEQDVEKAQKLEEMLVILRKTELKYARWCLWGFLGFLTIIAVAVIIAV</sequence>
<feature type="transmembrane region" description="Helical" evidence="2">
    <location>
        <begin position="40"/>
        <end position="59"/>
    </location>
</feature>
<organism evidence="3 4">
    <name type="scientific">Naematelia encephala</name>
    <dbReference type="NCBI Taxonomy" id="71784"/>
    <lineage>
        <taxon>Eukaryota</taxon>
        <taxon>Fungi</taxon>
        <taxon>Dikarya</taxon>
        <taxon>Basidiomycota</taxon>
        <taxon>Agaricomycotina</taxon>
        <taxon>Tremellomycetes</taxon>
        <taxon>Tremellales</taxon>
        <taxon>Naemateliaceae</taxon>
        <taxon>Naematelia</taxon>
    </lineage>
</organism>
<feature type="non-terminal residue" evidence="3">
    <location>
        <position position="1"/>
    </location>
</feature>
<dbReference type="Proteomes" id="UP000193986">
    <property type="component" value="Unassembled WGS sequence"/>
</dbReference>
<protein>
    <submittedName>
        <fullName evidence="3">Uncharacterized protein</fullName>
    </submittedName>
</protein>
<reference evidence="3 4" key="1">
    <citation type="submission" date="2016-07" db="EMBL/GenBank/DDBJ databases">
        <title>Pervasive Adenine N6-methylation of Active Genes in Fungi.</title>
        <authorList>
            <consortium name="DOE Joint Genome Institute"/>
            <person name="Mondo S.J."/>
            <person name="Dannebaum R.O."/>
            <person name="Kuo R.C."/>
            <person name="Labutti K."/>
            <person name="Haridas S."/>
            <person name="Kuo A."/>
            <person name="Salamov A."/>
            <person name="Ahrendt S.R."/>
            <person name="Lipzen A."/>
            <person name="Sullivan W."/>
            <person name="Andreopoulos W.B."/>
            <person name="Clum A."/>
            <person name="Lindquist E."/>
            <person name="Daum C."/>
            <person name="Ramamoorthy G.K."/>
            <person name="Gryganskyi A."/>
            <person name="Culley D."/>
            <person name="Magnuson J.K."/>
            <person name="James T.Y."/>
            <person name="O'Malley M.A."/>
            <person name="Stajich J.E."/>
            <person name="Spatafora J.W."/>
            <person name="Visel A."/>
            <person name="Grigoriev I.V."/>
        </authorList>
    </citation>
    <scope>NUCLEOTIDE SEQUENCE [LARGE SCALE GENOMIC DNA]</scope>
    <source>
        <strain evidence="3 4">68-887.2</strain>
    </source>
</reference>
<dbReference type="EMBL" id="MCFC01000034">
    <property type="protein sequence ID" value="ORY28033.1"/>
    <property type="molecule type" value="Genomic_DNA"/>
</dbReference>
<accession>A0A1Y2AZN8</accession>
<evidence type="ECO:0000313" key="4">
    <source>
        <dbReference type="Proteomes" id="UP000193986"/>
    </source>
</evidence>
<keyword evidence="2" id="KW-0812">Transmembrane</keyword>
<evidence type="ECO:0000256" key="2">
    <source>
        <dbReference type="SAM" id="Phobius"/>
    </source>
</evidence>
<dbReference type="InParanoid" id="A0A1Y2AZN8"/>
<dbReference type="AlphaFoldDB" id="A0A1Y2AZN8"/>
<comment type="caution">
    <text evidence="3">The sequence shown here is derived from an EMBL/GenBank/DDBJ whole genome shotgun (WGS) entry which is preliminary data.</text>
</comment>
<feature type="non-terminal residue" evidence="3">
    <location>
        <position position="111"/>
    </location>
</feature>